<dbReference type="AlphaFoldDB" id="A0A7E4VF82"/>
<protein>
    <submittedName>
        <fullName evidence="2">Tudor domain-containing protein</fullName>
    </submittedName>
</protein>
<evidence type="ECO:0000313" key="2">
    <source>
        <dbReference type="WBParaSite" id="Pan_g20144.t1"/>
    </source>
</evidence>
<dbReference type="Proteomes" id="UP000492821">
    <property type="component" value="Unassembled WGS sequence"/>
</dbReference>
<reference evidence="1" key="1">
    <citation type="journal article" date="2013" name="Genetics">
        <title>The draft genome and transcriptome of Panagrellus redivivus are shaped by the harsh demands of a free-living lifestyle.</title>
        <authorList>
            <person name="Srinivasan J."/>
            <person name="Dillman A.R."/>
            <person name="Macchietto M.G."/>
            <person name="Heikkinen L."/>
            <person name="Lakso M."/>
            <person name="Fracchia K.M."/>
            <person name="Antoshechkin I."/>
            <person name="Mortazavi A."/>
            <person name="Wong G."/>
            <person name="Sternberg P.W."/>
        </authorList>
    </citation>
    <scope>NUCLEOTIDE SEQUENCE [LARGE SCALE GENOMIC DNA]</scope>
    <source>
        <strain evidence="1">MT8872</strain>
    </source>
</reference>
<evidence type="ECO:0000313" key="1">
    <source>
        <dbReference type="Proteomes" id="UP000492821"/>
    </source>
</evidence>
<accession>A0A7E4VF82</accession>
<name>A0A7E4VF82_PANRE</name>
<keyword evidence="1" id="KW-1185">Reference proteome</keyword>
<proteinExistence type="predicted"/>
<reference evidence="2" key="2">
    <citation type="submission" date="2020-10" db="UniProtKB">
        <authorList>
            <consortium name="WormBaseParasite"/>
        </authorList>
    </citation>
    <scope>IDENTIFICATION</scope>
</reference>
<dbReference type="WBParaSite" id="Pan_g20144.t1">
    <property type="protein sequence ID" value="Pan_g20144.t1"/>
    <property type="gene ID" value="Pan_g20144"/>
</dbReference>
<organism evidence="1 2">
    <name type="scientific">Panagrellus redivivus</name>
    <name type="common">Microworm</name>
    <dbReference type="NCBI Taxonomy" id="6233"/>
    <lineage>
        <taxon>Eukaryota</taxon>
        <taxon>Metazoa</taxon>
        <taxon>Ecdysozoa</taxon>
        <taxon>Nematoda</taxon>
        <taxon>Chromadorea</taxon>
        <taxon>Rhabditida</taxon>
        <taxon>Tylenchina</taxon>
        <taxon>Panagrolaimomorpha</taxon>
        <taxon>Panagrolaimoidea</taxon>
        <taxon>Panagrolaimidae</taxon>
        <taxon>Panagrellus</taxon>
    </lineage>
</organism>
<sequence length="258" mass="30572">MDFDSKPHRWDGPTSRGPRSARIRILHSRLRHQVVFIKQICDWHLFEYRDHKALRASIDNTSDFASEIRYSINKKYRWQYISCAYDIMSLDAHTVPNTFQVESADVLEYLGHRDAYYNRHWLRPDNVVAPVIDNQRIFDPHVTGQPKKVKKKPKRRALRQVVGVATPEVEALPKPRLHYYFEKVHPVEHYYGTPNDRFKHIFCKSRNRPRLPMLVEDDYCDYEISDNGFSNMSDTDSSDDNIKVRQRVNFTLADFIVC</sequence>